<accession>A0A371PL27</accession>
<sequence>MLVQRYRKPLKVGLISLVLLAIVIAIGSIYEYTRKHLVDVTIQGVNYQLGAQNSDNVNTEIVTIKGEWSRSWKGLRTFKGTIDFANRTIPVPEESREVTVRFDRNGYGAITYNYLELVNERDVKPRGYSDGAFFASSDFNSVSFLLHTEVNSEEGLRSSYWDGGEGLMFAGPATTREQALTISNELMEQYLTNPEFLNGRFFLK</sequence>
<name>A0A371PL27_9BACL</name>
<proteinExistence type="predicted"/>
<dbReference type="RefSeq" id="WP_116043955.1">
    <property type="nucleotide sequence ID" value="NZ_QUBQ01000001.1"/>
</dbReference>
<keyword evidence="1" id="KW-1133">Transmembrane helix</keyword>
<dbReference type="AlphaFoldDB" id="A0A371PL27"/>
<evidence type="ECO:0000313" key="3">
    <source>
        <dbReference type="Proteomes" id="UP000261905"/>
    </source>
</evidence>
<gene>
    <name evidence="2" type="ORF">DX130_07160</name>
</gene>
<feature type="transmembrane region" description="Helical" evidence="1">
    <location>
        <begin position="12"/>
        <end position="30"/>
    </location>
</feature>
<dbReference type="OrthoDB" id="2971011at2"/>
<comment type="caution">
    <text evidence="2">The sequence shown here is derived from an EMBL/GenBank/DDBJ whole genome shotgun (WGS) entry which is preliminary data.</text>
</comment>
<keyword evidence="3" id="KW-1185">Reference proteome</keyword>
<evidence type="ECO:0000313" key="2">
    <source>
        <dbReference type="EMBL" id="REK76803.1"/>
    </source>
</evidence>
<evidence type="ECO:0000256" key="1">
    <source>
        <dbReference type="SAM" id="Phobius"/>
    </source>
</evidence>
<dbReference type="EMBL" id="QUBQ01000001">
    <property type="protein sequence ID" value="REK76803.1"/>
    <property type="molecule type" value="Genomic_DNA"/>
</dbReference>
<dbReference type="Proteomes" id="UP000261905">
    <property type="component" value="Unassembled WGS sequence"/>
</dbReference>
<keyword evidence="1" id="KW-0812">Transmembrane</keyword>
<keyword evidence="1" id="KW-0472">Membrane</keyword>
<reference evidence="2 3" key="1">
    <citation type="submission" date="2018-08" db="EMBL/GenBank/DDBJ databases">
        <title>Paenibacillus sp. M4BSY-1, whole genome shotgun sequence.</title>
        <authorList>
            <person name="Tuo L."/>
        </authorList>
    </citation>
    <scope>NUCLEOTIDE SEQUENCE [LARGE SCALE GENOMIC DNA]</scope>
    <source>
        <strain evidence="2 3">M4BSY-1</strain>
    </source>
</reference>
<organism evidence="2 3">
    <name type="scientific">Paenibacillus paeoniae</name>
    <dbReference type="NCBI Taxonomy" id="2292705"/>
    <lineage>
        <taxon>Bacteria</taxon>
        <taxon>Bacillati</taxon>
        <taxon>Bacillota</taxon>
        <taxon>Bacilli</taxon>
        <taxon>Bacillales</taxon>
        <taxon>Paenibacillaceae</taxon>
        <taxon>Paenibacillus</taxon>
    </lineage>
</organism>
<protein>
    <submittedName>
        <fullName evidence="2">Uncharacterized protein</fullName>
    </submittedName>
</protein>